<dbReference type="Pfam" id="PF12697">
    <property type="entry name" value="Abhydrolase_6"/>
    <property type="match status" value="1"/>
</dbReference>
<dbReference type="Proteomes" id="UP001560045">
    <property type="component" value="Unassembled WGS sequence"/>
</dbReference>
<evidence type="ECO:0000313" key="3">
    <source>
        <dbReference type="Proteomes" id="UP001560045"/>
    </source>
</evidence>
<evidence type="ECO:0000313" key="2">
    <source>
        <dbReference type="EMBL" id="MEX5721116.1"/>
    </source>
</evidence>
<keyword evidence="2" id="KW-0378">Hydrolase</keyword>
<dbReference type="RefSeq" id="WP_369209929.1">
    <property type="nucleotide sequence ID" value="NZ_JBFNXQ010000106.1"/>
</dbReference>
<keyword evidence="3" id="KW-1185">Reference proteome</keyword>
<dbReference type="GO" id="GO:0016787">
    <property type="term" value="F:hydrolase activity"/>
    <property type="evidence" value="ECO:0007669"/>
    <property type="project" value="UniProtKB-KW"/>
</dbReference>
<proteinExistence type="predicted"/>
<dbReference type="InterPro" id="IPR029058">
    <property type="entry name" value="AB_hydrolase_fold"/>
</dbReference>
<dbReference type="Gene3D" id="3.40.50.1820">
    <property type="entry name" value="alpha/beta hydrolase"/>
    <property type="match status" value="1"/>
</dbReference>
<accession>A0ABV3XN07</accession>
<organism evidence="2 3">
    <name type="scientific">Geodermatophilus maliterrae</name>
    <dbReference type="NCBI Taxonomy" id="3162531"/>
    <lineage>
        <taxon>Bacteria</taxon>
        <taxon>Bacillati</taxon>
        <taxon>Actinomycetota</taxon>
        <taxon>Actinomycetes</taxon>
        <taxon>Geodermatophilales</taxon>
        <taxon>Geodermatophilaceae</taxon>
        <taxon>Geodermatophilus</taxon>
    </lineage>
</organism>
<comment type="caution">
    <text evidence="2">The sequence shown here is derived from an EMBL/GenBank/DDBJ whole genome shotgun (WGS) entry which is preliminary data.</text>
</comment>
<dbReference type="InterPro" id="IPR050266">
    <property type="entry name" value="AB_hydrolase_sf"/>
</dbReference>
<protein>
    <submittedName>
        <fullName evidence="2">Alpha/beta fold hydrolase</fullName>
    </submittedName>
</protein>
<evidence type="ECO:0000259" key="1">
    <source>
        <dbReference type="Pfam" id="PF12697"/>
    </source>
</evidence>
<gene>
    <name evidence="2" type="ORF">ABQ292_22425</name>
</gene>
<dbReference type="EMBL" id="JBFNXQ010000106">
    <property type="protein sequence ID" value="MEX5721116.1"/>
    <property type="molecule type" value="Genomic_DNA"/>
</dbReference>
<dbReference type="InterPro" id="IPR000073">
    <property type="entry name" value="AB_hydrolase_1"/>
</dbReference>
<dbReference type="PANTHER" id="PTHR43798">
    <property type="entry name" value="MONOACYLGLYCEROL LIPASE"/>
    <property type="match status" value="1"/>
</dbReference>
<dbReference type="PANTHER" id="PTHR43798:SF5">
    <property type="entry name" value="MONOACYLGLYCEROL LIPASE ABHD6"/>
    <property type="match status" value="1"/>
</dbReference>
<sequence length="267" mass="27663">MSRPPSAVPAVREHGPRDAPTVVLLHGLGTSGWMWDRLVPFLDADLHVLVVDLPGHGESNAIPWVSLGDTAAAVAEVVRARAHGGTAHVAGLSLGGYVATALAARRPGLVPSALVSGVSVLPFPHPRRVQLAGRLVAPFVTTGPVLRANARALRVPAEDLDGYVRAARTLAPGTFLRVGSELAGHGVPDGAATSDTRVLAVAGEREHALVRSSLPVLAGAFPHGRARMVPGVGHAWSGEEPELFADVLRAHAADRPLPPALGEPLSR</sequence>
<feature type="domain" description="AB hydrolase-1" evidence="1">
    <location>
        <begin position="22"/>
        <end position="247"/>
    </location>
</feature>
<reference evidence="2 3" key="1">
    <citation type="submission" date="2024-06" db="EMBL/GenBank/DDBJ databases">
        <title>Draft genome sequence of Geodermatophilus badlandi, a novel member of the Geodermatophilaceae isolated from badland sedimentary rocks in the Red desert, Wyoming, USA.</title>
        <authorList>
            <person name="Ben Tekaya S."/>
            <person name="Nouioui I."/>
            <person name="Flores G.M."/>
            <person name="Shaal M.N."/>
            <person name="Bredoire F."/>
            <person name="Basile F."/>
            <person name="Van Diepen L."/>
            <person name="Ward N.L."/>
        </authorList>
    </citation>
    <scope>NUCLEOTIDE SEQUENCE [LARGE SCALE GENOMIC DNA]</scope>
    <source>
        <strain evidence="2 3">WL48A</strain>
    </source>
</reference>
<dbReference type="SUPFAM" id="SSF53474">
    <property type="entry name" value="alpha/beta-Hydrolases"/>
    <property type="match status" value="1"/>
</dbReference>
<name>A0ABV3XN07_9ACTN</name>